<proteinExistence type="predicted"/>
<evidence type="ECO:0000256" key="2">
    <source>
        <dbReference type="ARBA" id="ARBA00022692"/>
    </source>
</evidence>
<gene>
    <name evidence="8" type="ORF">CLV59_102175</name>
</gene>
<evidence type="ECO:0000313" key="9">
    <source>
        <dbReference type="Proteomes" id="UP000249819"/>
    </source>
</evidence>
<feature type="region of interest" description="Disordered" evidence="5">
    <location>
        <begin position="1662"/>
        <end position="1686"/>
    </location>
</feature>
<keyword evidence="2 6" id="KW-0812">Transmembrane</keyword>
<evidence type="ECO:0000256" key="4">
    <source>
        <dbReference type="ARBA" id="ARBA00023136"/>
    </source>
</evidence>
<feature type="transmembrane region" description="Helical" evidence="6">
    <location>
        <begin position="18"/>
        <end position="39"/>
    </location>
</feature>
<keyword evidence="3 6" id="KW-1133">Transmembrane helix</keyword>
<comment type="subcellular location">
    <subcellularLocation>
        <location evidence="1">Membrane</location>
        <topology evidence="1">Single-pass membrane protein</topology>
    </subcellularLocation>
</comment>
<reference evidence="8 9" key="1">
    <citation type="submission" date="2018-06" db="EMBL/GenBank/DDBJ databases">
        <title>Genomic Encyclopedia of Archaeal and Bacterial Type Strains, Phase II (KMG-II): from individual species to whole genera.</title>
        <authorList>
            <person name="Goeker M."/>
        </authorList>
    </citation>
    <scope>NUCLEOTIDE SEQUENCE [LARGE SCALE GENOMIC DNA]</scope>
    <source>
        <strain evidence="8 9">DSM 29821</strain>
    </source>
</reference>
<dbReference type="OrthoDB" id="9811276at2"/>
<comment type="caution">
    <text evidence="8">The sequence shown here is derived from an EMBL/GenBank/DDBJ whole genome shotgun (WGS) entry which is preliminary data.</text>
</comment>
<dbReference type="EMBL" id="QLMA01000002">
    <property type="protein sequence ID" value="RAJ85472.1"/>
    <property type="molecule type" value="Genomic_DNA"/>
</dbReference>
<name>A0A327W8A5_9BACT</name>
<feature type="compositionally biased region" description="Low complexity" evidence="5">
    <location>
        <begin position="1673"/>
        <end position="1686"/>
    </location>
</feature>
<accession>A0A327W8A5</accession>
<organism evidence="8 9">
    <name type="scientific">Chitinophaga dinghuensis</name>
    <dbReference type="NCBI Taxonomy" id="1539050"/>
    <lineage>
        <taxon>Bacteria</taxon>
        <taxon>Pseudomonadati</taxon>
        <taxon>Bacteroidota</taxon>
        <taxon>Chitinophagia</taxon>
        <taxon>Chitinophagales</taxon>
        <taxon>Chitinophagaceae</taxon>
        <taxon>Chitinophaga</taxon>
    </lineage>
</organism>
<dbReference type="Proteomes" id="UP000249819">
    <property type="component" value="Unassembled WGS sequence"/>
</dbReference>
<evidence type="ECO:0000256" key="3">
    <source>
        <dbReference type="ARBA" id="ARBA00022989"/>
    </source>
</evidence>
<keyword evidence="4 6" id="KW-0472">Membrane</keyword>
<dbReference type="InterPro" id="IPR007452">
    <property type="entry name" value="TamB_C"/>
</dbReference>
<evidence type="ECO:0000256" key="6">
    <source>
        <dbReference type="SAM" id="Phobius"/>
    </source>
</evidence>
<sequence>MTEPEETGENRGRPWWKWLLWIIVAVLLLPVMLLLLLQIDGVQNYIRQQGESYLQKKLNTRVKIGYLRARGWQYLELKNVFVADTTNHALFYSGTLKVHYNLLSLLSNELKIDKLEWDSVLVNAYRLNDSTFNYQFAIDAFVKPSAKPDTLSNSSGTTLQYLLKDITLKQFSVRYEDHPGGMDAVLTWKEIRLDPDDLLVDDGVYSFRGIAVDGLRGYFRQYYIPSKVAAAAPPPEPKDTNATSLHLLLKKLTINNSSFLYSSDAIGISTAWTVGKLTLLNSSLDQDSTRIQVGDLKVQYTGGIVALMPGKDNTPPAPDTTPNTWKVVATQVNLERLAVRYDNGAPPPKAAGPNPDYNHLFLSNINTHIANVKYQPDTIAAALKSMTVRDWSGFTIKKANMDVVFTPQSLSLNNFLVQTNKSILRKNVTVTVPSWADVSKDLDKIGLDANLDSVSVALGEWLAFVPDARKNKSFDPLWNKELTLSAILKGNLGLLNIKDLYVNDHAGNLIKMSNGQVSHAADPDKLNANLTGLYIQSGNKPLRAWLPAGTLPDTPRIPENFLITGSFSGGMKDMNTNLQLRSDYASADIKARLINITDSLRSSYNINIPYLHVQPGKLLLDTTYGWINGSLNATGNGYTLKGMVARATAQLNDAHYNGYTYHDITVSGDINKGVFRAHGESADTSITTTFQVEGALSDTGIHNFHTDMEIAKADLYTTNWYSQPLTLMGNLHAEFSSIDPQKIEGNAFLTQWKIQLNDNIIPLDTVALIATHTDQQYIDLKTPMGVINTWGQFDYTKIGAAFSMILAKPLQPMDTAKLMIPPADQSLAWYGSLVWPKSLHDLMPALRMDQPMVFSGRLNSDSSLLTFQAHAPKINYDSLQIDSLAITASILDTALQAKVSLAHLAHPTFPLQHTMLTAQADTGLVNFDLVLQDTRYKPKYQLGGYLDFLPDSIMKIAIKPGLLLNYQQWTVDKDNMLRLKNHFPDSANIRLSQGNQSIHLVTQQDTASTPAVQLKIENFQLSTITAMLSSDTLLANGLLNADANVRNWNTSPVIDAKLRIDSLTVKNAPVGTLTAQVSNPVTDQYKLDATLSGADNSVTVTGTYDTTLQAHVAIEKLSMKTVEPFTFGSMHHMYGTASGVFDVSGTTSAPKVKGEMHFSQAGGIVTFLGNNLHLPDENIVIDDRGIVFNNAVIADSLNNEMVMNGRINSRDYSRFTFNLDVSADNFMVLGPQHNNDQWLYGPAYVDSKIKIRGSLDLPRIDANVKLRDKSKITVILPQDEPGLADREGVVEFVNMSNPIDSALLAKEDSIKYANPRLKGVNFSGVAEITPESTIKIVIDSQNGDYVQAKGTANLNATLDPSNKMSLTGRYEIEEGKYEMSLNQFIKRSFDIQKGSYISFSGDAMDADLNITAKYAVSAPAIDLVQDQLGSMSAEDRTRYKQRIPFEVYMTIKGNLKKPDITFQLDMPEQERNDFNGALYNRIKQINQVPSELNKQVMGLLVLKTFIPDDPTSTLDNSGGGVGQAARNSVSKIVSQQLNNLAGNLIKGVDLNFDLQSKEDYSTGSAQEQTNLNIGASKNLFNDRLTVTVGSNIMLAGSAQNASSLIGDISVNYKLTKDGRYRVRVYQRNDNQSVIEGQLVETGVAFMLVMDYDEFREILQRSKTKADQKKLRTNSQKKSNNKNASDQ</sequence>
<feature type="domain" description="Translocation and assembly module TamB C-terminal" evidence="7">
    <location>
        <begin position="1194"/>
        <end position="1631"/>
    </location>
</feature>
<dbReference type="RefSeq" id="WP_111591130.1">
    <property type="nucleotide sequence ID" value="NZ_QLMA01000002.1"/>
</dbReference>
<evidence type="ECO:0000259" key="7">
    <source>
        <dbReference type="Pfam" id="PF04357"/>
    </source>
</evidence>
<evidence type="ECO:0000313" key="8">
    <source>
        <dbReference type="EMBL" id="RAJ85472.1"/>
    </source>
</evidence>
<keyword evidence="9" id="KW-1185">Reference proteome</keyword>
<dbReference type="GO" id="GO:0009306">
    <property type="term" value="P:protein secretion"/>
    <property type="evidence" value="ECO:0007669"/>
    <property type="project" value="InterPro"/>
</dbReference>
<dbReference type="Pfam" id="PF04357">
    <property type="entry name" value="TamB"/>
    <property type="match status" value="1"/>
</dbReference>
<protein>
    <submittedName>
        <fullName evidence="8">Uncharacterized protein DUF490</fullName>
    </submittedName>
</protein>
<dbReference type="GO" id="GO:0005886">
    <property type="term" value="C:plasma membrane"/>
    <property type="evidence" value="ECO:0007669"/>
    <property type="project" value="InterPro"/>
</dbReference>
<evidence type="ECO:0000256" key="1">
    <source>
        <dbReference type="ARBA" id="ARBA00004167"/>
    </source>
</evidence>
<evidence type="ECO:0000256" key="5">
    <source>
        <dbReference type="SAM" id="MobiDB-lite"/>
    </source>
</evidence>